<evidence type="ECO:0000313" key="3">
    <source>
        <dbReference type="Proteomes" id="UP000198280"/>
    </source>
</evidence>
<dbReference type="EMBL" id="FZOF01000005">
    <property type="protein sequence ID" value="SNS37727.1"/>
    <property type="molecule type" value="Genomic_DNA"/>
</dbReference>
<protein>
    <recommendedName>
        <fullName evidence="1">FhaA N-terminal domain-containing protein</fullName>
    </recommendedName>
</protein>
<dbReference type="Proteomes" id="UP000198280">
    <property type="component" value="Unassembled WGS sequence"/>
</dbReference>
<feature type="domain" description="FhaA N-terminal" evidence="1">
    <location>
        <begin position="4"/>
        <end position="116"/>
    </location>
</feature>
<gene>
    <name evidence="2" type="ORF">SAMN05216252_105238</name>
</gene>
<organism evidence="2 3">
    <name type="scientific">Actinacidiphila glaucinigra</name>
    <dbReference type="NCBI Taxonomy" id="235986"/>
    <lineage>
        <taxon>Bacteria</taxon>
        <taxon>Bacillati</taxon>
        <taxon>Actinomycetota</taxon>
        <taxon>Actinomycetes</taxon>
        <taxon>Kitasatosporales</taxon>
        <taxon>Streptomycetaceae</taxon>
        <taxon>Actinacidiphila</taxon>
    </lineage>
</organism>
<dbReference type="InterPro" id="IPR042287">
    <property type="entry name" value="FhaA_N_sf"/>
</dbReference>
<dbReference type="AlphaFoldDB" id="A0A239DZD3"/>
<dbReference type="Pfam" id="PF12401">
    <property type="entry name" value="FhaA_N"/>
    <property type="match status" value="1"/>
</dbReference>
<evidence type="ECO:0000313" key="2">
    <source>
        <dbReference type="EMBL" id="SNS37727.1"/>
    </source>
</evidence>
<dbReference type="Gene3D" id="3.30.2320.60">
    <property type="entry name" value="FhaA, phosphopeptide-binding domain (DUF3662)"/>
    <property type="match status" value="1"/>
</dbReference>
<dbReference type="InterPro" id="IPR022128">
    <property type="entry name" value="FhaA_N"/>
</dbReference>
<dbReference type="OrthoDB" id="4284589at2"/>
<evidence type="ECO:0000259" key="1">
    <source>
        <dbReference type="Pfam" id="PF12401"/>
    </source>
</evidence>
<accession>A0A239DZD3</accession>
<proteinExistence type="predicted"/>
<name>A0A239DZD3_9ACTN</name>
<keyword evidence="3" id="KW-1185">Reference proteome</keyword>
<dbReference type="RefSeq" id="WP_089223799.1">
    <property type="nucleotide sequence ID" value="NZ_FZOF01000005.1"/>
</dbReference>
<reference evidence="2 3" key="1">
    <citation type="submission" date="2017-06" db="EMBL/GenBank/DDBJ databases">
        <authorList>
            <person name="Kim H.J."/>
            <person name="Triplett B.A."/>
        </authorList>
    </citation>
    <scope>NUCLEOTIDE SEQUENCE [LARGE SCALE GENOMIC DNA]</scope>
    <source>
        <strain evidence="2 3">CGMCC 4.1858</strain>
    </source>
</reference>
<sequence length="136" mass="15388">MGTLTRWERLIEHWERALVARVRRRGPVELLDALRRECDGRAVVCSPTRVVVPNVYTVELADTPHRELVPHRARVGEALTDSLLRHADRCGYEWAGPVTVRIVRSAHVPNGRYRVSSNPMSRIRADALARIAPGPQ</sequence>